<sequence length="375" mass="41515">VPPGRVVLRQLSIAAISRRERRPALQLAAESVLTGSLDDYLIDYWHIEQNNWGMAAIPRGLLEDYPEFVDKTGRAATRIQVPELSQELKNGLVLWTLEDAVTVCAWQNGVLTEWQTMPRPNGTTALGRFLHHALPIDVTEILIRAPGDPGSTYGKQIATTCSSIYPSAKIRVLEKPLTESRGRLATLCAFPQFIQEQAFQPASPNRKRGALLSGVLLLVSVAAFLVVQLQDMENQAAEAEHATSLLKIQAARSSRIADRVSRLMAEVRETRSLNQNSIVALLDDLSAAMPSTIRLAGALQIDRRGILSLDGVSDEEQDIGSFVRQLGRHPRVKKVRLQSVTAAQQDQEKDQGIRFRVRVQLERPLWNAPAESVES</sequence>
<proteinExistence type="predicted"/>
<dbReference type="PANTHER" id="PTHR40278:SF1">
    <property type="entry name" value="DNA UTILIZATION PROTEIN HOFN"/>
    <property type="match status" value="1"/>
</dbReference>
<accession>A0A381XXL3</accession>
<evidence type="ECO:0000256" key="1">
    <source>
        <dbReference type="SAM" id="Coils"/>
    </source>
</evidence>
<dbReference type="SUPFAM" id="SSF53067">
    <property type="entry name" value="Actin-like ATPase domain"/>
    <property type="match status" value="1"/>
</dbReference>
<dbReference type="InterPro" id="IPR007813">
    <property type="entry name" value="PilN"/>
</dbReference>
<feature type="non-terminal residue" evidence="2">
    <location>
        <position position="1"/>
    </location>
</feature>
<dbReference type="AlphaFoldDB" id="A0A381XXL3"/>
<dbReference type="Pfam" id="PF05137">
    <property type="entry name" value="PilN"/>
    <property type="match status" value="1"/>
</dbReference>
<dbReference type="InterPro" id="IPR052534">
    <property type="entry name" value="Extracell_DNA_Util/SecSys_Comp"/>
</dbReference>
<organism evidence="2">
    <name type="scientific">marine metagenome</name>
    <dbReference type="NCBI Taxonomy" id="408172"/>
    <lineage>
        <taxon>unclassified sequences</taxon>
        <taxon>metagenomes</taxon>
        <taxon>ecological metagenomes</taxon>
    </lineage>
</organism>
<reference evidence="2" key="1">
    <citation type="submission" date="2018-05" db="EMBL/GenBank/DDBJ databases">
        <authorList>
            <person name="Lanie J.A."/>
            <person name="Ng W.-L."/>
            <person name="Kazmierczak K.M."/>
            <person name="Andrzejewski T.M."/>
            <person name="Davidsen T.M."/>
            <person name="Wayne K.J."/>
            <person name="Tettelin H."/>
            <person name="Glass J.I."/>
            <person name="Rusch D."/>
            <person name="Podicherti R."/>
            <person name="Tsui H.-C.T."/>
            <person name="Winkler M.E."/>
        </authorList>
    </citation>
    <scope>NUCLEOTIDE SEQUENCE</scope>
</reference>
<feature type="coiled-coil region" evidence="1">
    <location>
        <begin position="222"/>
        <end position="249"/>
    </location>
</feature>
<dbReference type="EMBL" id="UINC01016730">
    <property type="protein sequence ID" value="SVA69445.1"/>
    <property type="molecule type" value="Genomic_DNA"/>
</dbReference>
<dbReference type="PANTHER" id="PTHR40278">
    <property type="entry name" value="DNA UTILIZATION PROTEIN HOFN"/>
    <property type="match status" value="1"/>
</dbReference>
<protein>
    <submittedName>
        <fullName evidence="2">Uncharacterized protein</fullName>
    </submittedName>
</protein>
<keyword evidence="1" id="KW-0175">Coiled coil</keyword>
<gene>
    <name evidence="2" type="ORF">METZ01_LOCUS122299</name>
</gene>
<dbReference type="InterPro" id="IPR043129">
    <property type="entry name" value="ATPase_NBD"/>
</dbReference>
<evidence type="ECO:0000313" key="2">
    <source>
        <dbReference type="EMBL" id="SVA69445.1"/>
    </source>
</evidence>
<name>A0A381XXL3_9ZZZZ</name>